<reference evidence="2 3" key="1">
    <citation type="journal article" date="2013" name="Antonie Van Leeuwenhoek">
        <title>Sphingomonas ginsenosidivorax sp. nov., with the ability to transform ginsenosides.</title>
        <authorList>
            <person name="Jin X.F."/>
            <person name="Kim J.K."/>
            <person name="Liu Q.M."/>
            <person name="Kang M.S."/>
            <person name="He D."/>
            <person name="Jin F.X."/>
            <person name="Kim S.C."/>
            <person name="Im W.T."/>
        </authorList>
    </citation>
    <scope>NUCLEOTIDE SEQUENCE [LARGE SCALE GENOMIC DNA]</scope>
    <source>
        <strain evidence="2 3">KHI67</strain>
    </source>
</reference>
<evidence type="ECO:0000256" key="1">
    <source>
        <dbReference type="SAM" id="Phobius"/>
    </source>
</evidence>
<dbReference type="RefSeq" id="WP_147079760.1">
    <property type="nucleotide sequence ID" value="NZ_VOQR01000001.1"/>
</dbReference>
<feature type="transmembrane region" description="Helical" evidence="1">
    <location>
        <begin position="384"/>
        <end position="404"/>
    </location>
</feature>
<feature type="transmembrane region" description="Helical" evidence="1">
    <location>
        <begin position="99"/>
        <end position="117"/>
    </location>
</feature>
<protein>
    <recommendedName>
        <fullName evidence="4">Glycosyltransferase RgtA/B/C/D-like domain-containing protein</fullName>
    </recommendedName>
</protein>
<feature type="transmembrane region" description="Helical" evidence="1">
    <location>
        <begin position="152"/>
        <end position="181"/>
    </location>
</feature>
<dbReference type="EMBL" id="VOQR01000001">
    <property type="protein sequence ID" value="TXC69997.1"/>
    <property type="molecule type" value="Genomic_DNA"/>
</dbReference>
<feature type="transmembrane region" description="Helical" evidence="1">
    <location>
        <begin position="187"/>
        <end position="204"/>
    </location>
</feature>
<dbReference type="OrthoDB" id="7957736at2"/>
<sequence length="469" mass="50033">MTRLSPRWRYGIAAVLLFVLSLAAAWPGVAMYDTVAQYRQVLSSRYDDWHPPVMARLWAMFAPIGPGAAPMLVVQLATYWAGLGLIAAALGEVRARRRAIALLCIGALPPFLGWQIVVLKDAQLVGAVLAATGLVAWWRLRDRRIPPVAIAAIVLLLGYALLVRANAVFLVVPLAVMMIAVRPVMRVAIGLVAVLAVLVVSPLINHRMLGAAPSGVERTQALYDLAGIAARVPDRAHIGLTAAEARAVIARHCATPFFWDPLGDDAHCGAVMARLRAEPVGRLYAMLADAVLHHPIAYARQRLAHWNSTERWLVPVHWPNAAPPAEPEPNTLALGRVGAAVRGWQAMAGMVVETPLGWPIAWLVVAATALAVAARRVRAPSRDLATALLVSGIALEASFAVLSIASDLRYHLWPMVATAVAVTLLADGQAWPRGIVRAGVVTLVVVLGGGLAARLTLPLPPATYQGMLG</sequence>
<evidence type="ECO:0000313" key="2">
    <source>
        <dbReference type="EMBL" id="TXC69997.1"/>
    </source>
</evidence>
<organism evidence="2 3">
    <name type="scientific">Sphingomonas ginsenosidivorax</name>
    <dbReference type="NCBI Taxonomy" id="862135"/>
    <lineage>
        <taxon>Bacteria</taxon>
        <taxon>Pseudomonadati</taxon>
        <taxon>Pseudomonadota</taxon>
        <taxon>Alphaproteobacteria</taxon>
        <taxon>Sphingomonadales</taxon>
        <taxon>Sphingomonadaceae</taxon>
        <taxon>Sphingomonas</taxon>
    </lineage>
</organism>
<evidence type="ECO:0008006" key="4">
    <source>
        <dbReference type="Google" id="ProtNLM"/>
    </source>
</evidence>
<feature type="transmembrane region" description="Helical" evidence="1">
    <location>
        <begin position="55"/>
        <end position="87"/>
    </location>
</feature>
<dbReference type="Proteomes" id="UP000321250">
    <property type="component" value="Unassembled WGS sequence"/>
</dbReference>
<comment type="caution">
    <text evidence="2">The sequence shown here is derived from an EMBL/GenBank/DDBJ whole genome shotgun (WGS) entry which is preliminary data.</text>
</comment>
<evidence type="ECO:0000313" key="3">
    <source>
        <dbReference type="Proteomes" id="UP000321250"/>
    </source>
</evidence>
<keyword evidence="1" id="KW-1133">Transmembrane helix</keyword>
<dbReference type="AlphaFoldDB" id="A0A5C6UAT1"/>
<gene>
    <name evidence="2" type="ORF">FSB78_02775</name>
</gene>
<keyword evidence="3" id="KW-1185">Reference proteome</keyword>
<accession>A0A5C6UAT1</accession>
<feature type="transmembrane region" description="Helical" evidence="1">
    <location>
        <begin position="123"/>
        <end position="140"/>
    </location>
</feature>
<keyword evidence="1" id="KW-0812">Transmembrane</keyword>
<name>A0A5C6UAT1_9SPHN</name>
<keyword evidence="1" id="KW-0472">Membrane</keyword>
<proteinExistence type="predicted"/>
<feature type="transmembrane region" description="Helical" evidence="1">
    <location>
        <begin position="438"/>
        <end position="457"/>
    </location>
</feature>